<gene>
    <name evidence="15" type="primary">GPC1</name>
    <name evidence="15" type="ORF">FIM1_905</name>
</gene>
<feature type="transmembrane region" description="Helical" evidence="14">
    <location>
        <begin position="327"/>
        <end position="347"/>
    </location>
</feature>
<evidence type="ECO:0000256" key="14">
    <source>
        <dbReference type="SAM" id="Phobius"/>
    </source>
</evidence>
<evidence type="ECO:0000256" key="13">
    <source>
        <dbReference type="SAM" id="MobiDB-lite"/>
    </source>
</evidence>
<accession>A0ABX6ETQ1</accession>
<dbReference type="PANTHER" id="PTHR31201:SF1">
    <property type="entry name" value="GLYCEROPHOSPHOCHOLINE ACYLTRANSFERASE 1"/>
    <property type="match status" value="1"/>
</dbReference>
<keyword evidence="9 14" id="KW-0472">Membrane</keyword>
<feature type="region of interest" description="Disordered" evidence="13">
    <location>
        <begin position="375"/>
        <end position="395"/>
    </location>
</feature>
<evidence type="ECO:0000256" key="8">
    <source>
        <dbReference type="ARBA" id="ARBA00023098"/>
    </source>
</evidence>
<keyword evidence="10" id="KW-0594">Phospholipid biosynthesis</keyword>
<evidence type="ECO:0000256" key="7">
    <source>
        <dbReference type="ARBA" id="ARBA00022989"/>
    </source>
</evidence>
<keyword evidence="16" id="KW-1185">Reference proteome</keyword>
<evidence type="ECO:0000256" key="6">
    <source>
        <dbReference type="ARBA" id="ARBA00022692"/>
    </source>
</evidence>
<evidence type="ECO:0000256" key="10">
    <source>
        <dbReference type="ARBA" id="ARBA00023209"/>
    </source>
</evidence>
<reference evidence="15 16" key="1">
    <citation type="submission" date="2016-03" db="EMBL/GenBank/DDBJ databases">
        <title>How can Kluyveromyces marxianus grow so fast - potential evolutionary course in Saccharomyces Complex revealed by comparative genomics.</title>
        <authorList>
            <person name="Mo W."/>
            <person name="Lu W."/>
            <person name="Yang X."/>
            <person name="Qi J."/>
            <person name="Lv H."/>
        </authorList>
    </citation>
    <scope>NUCLEOTIDE SEQUENCE [LARGE SCALE GENOMIC DNA]</scope>
    <source>
        <strain evidence="15 16">FIM1</strain>
    </source>
</reference>
<evidence type="ECO:0000256" key="4">
    <source>
        <dbReference type="ARBA" id="ARBA00022516"/>
    </source>
</evidence>
<keyword evidence="5" id="KW-0808">Transferase</keyword>
<protein>
    <recommendedName>
        <fullName evidence="3">Glycerophosphocholine acyltransferase 1</fullName>
    </recommendedName>
</protein>
<comment type="similarity">
    <text evidence="2">Belongs to the GPC1 family.</text>
</comment>
<evidence type="ECO:0000256" key="5">
    <source>
        <dbReference type="ARBA" id="ARBA00022679"/>
    </source>
</evidence>
<name>A0ABX6ETQ1_KLUMA</name>
<keyword evidence="12" id="KW-0012">Acyltransferase</keyword>
<evidence type="ECO:0000313" key="16">
    <source>
        <dbReference type="Proteomes" id="UP000422736"/>
    </source>
</evidence>
<evidence type="ECO:0000313" key="15">
    <source>
        <dbReference type="EMBL" id="QGN14249.1"/>
    </source>
</evidence>
<keyword evidence="4" id="KW-0444">Lipid biosynthesis</keyword>
<dbReference type="PANTHER" id="PTHR31201">
    <property type="entry name" value="OS01G0585100 PROTEIN"/>
    <property type="match status" value="1"/>
</dbReference>
<evidence type="ECO:0000256" key="3">
    <source>
        <dbReference type="ARBA" id="ARBA00019082"/>
    </source>
</evidence>
<feature type="transmembrane region" description="Helical" evidence="14">
    <location>
        <begin position="165"/>
        <end position="184"/>
    </location>
</feature>
<sequence length="409" mass="47828">MSEQQSFRIRLATFIEFLDPIASTVQSYSQPSRNYIKEKLHSGKSRLSLQEAELSPQLAKFKIKTLNKLKTIDKPLQSIFFQNSSTLEKSFYPFTLFNIFLIGFIIGRYPEHFHLYYTGMLCLLMPVRFYTYYKTNNHYFLADLCYFVNALCLLFIWALPGSTHLYQTCFAFTFGTLSFAIITWRNSLVIHSVDKITSCFIHIMPPLTMYCITHAISEPVKLRRFPAAASINSKDWNFKTNVFYTSMYYLVWQSLYHYFITVRNSQKIKSGQRMTSFEYLTTHQYKNSWAVKLPPPLPMVLYTLFQYCYQLVTMILCVIWFNHKGAASAFLTFIFLYAAKNGASYYIDYYGKKFEKEVYKLKIQVETLEKQLNDKGSTSSMSLDESDVASITSNQSDELTWEMKLPTKS</sequence>
<comment type="subcellular location">
    <subcellularLocation>
        <location evidence="1">Membrane</location>
        <topology evidence="1">Multi-pass membrane protein</topology>
    </subcellularLocation>
</comment>
<evidence type="ECO:0000256" key="12">
    <source>
        <dbReference type="ARBA" id="ARBA00023315"/>
    </source>
</evidence>
<evidence type="ECO:0000256" key="11">
    <source>
        <dbReference type="ARBA" id="ARBA00023264"/>
    </source>
</evidence>
<keyword evidence="11" id="KW-1208">Phospholipid metabolism</keyword>
<organism evidence="15 16">
    <name type="scientific">Kluyveromyces marxianus</name>
    <name type="common">Yeast</name>
    <name type="synonym">Candida kefyr</name>
    <dbReference type="NCBI Taxonomy" id="4911"/>
    <lineage>
        <taxon>Eukaryota</taxon>
        <taxon>Fungi</taxon>
        <taxon>Dikarya</taxon>
        <taxon>Ascomycota</taxon>
        <taxon>Saccharomycotina</taxon>
        <taxon>Saccharomycetes</taxon>
        <taxon>Saccharomycetales</taxon>
        <taxon>Saccharomycetaceae</taxon>
        <taxon>Kluyveromyces</taxon>
    </lineage>
</organism>
<dbReference type="Proteomes" id="UP000422736">
    <property type="component" value="Chromosome 2"/>
</dbReference>
<feature type="transmembrane region" description="Helical" evidence="14">
    <location>
        <begin position="115"/>
        <end position="133"/>
    </location>
</feature>
<evidence type="ECO:0000256" key="9">
    <source>
        <dbReference type="ARBA" id="ARBA00023136"/>
    </source>
</evidence>
<feature type="transmembrane region" description="Helical" evidence="14">
    <location>
        <begin position="242"/>
        <end position="260"/>
    </location>
</feature>
<feature type="transmembrane region" description="Helical" evidence="14">
    <location>
        <begin position="91"/>
        <end position="109"/>
    </location>
</feature>
<dbReference type="InterPro" id="IPR021261">
    <property type="entry name" value="GPCAT"/>
</dbReference>
<feature type="transmembrane region" description="Helical" evidence="14">
    <location>
        <begin position="299"/>
        <end position="321"/>
    </location>
</feature>
<dbReference type="Pfam" id="PF10998">
    <property type="entry name" value="DUF2838"/>
    <property type="match status" value="1"/>
</dbReference>
<keyword evidence="8" id="KW-0443">Lipid metabolism</keyword>
<dbReference type="EMBL" id="CP015055">
    <property type="protein sequence ID" value="QGN14249.1"/>
    <property type="molecule type" value="Genomic_DNA"/>
</dbReference>
<keyword evidence="7 14" id="KW-1133">Transmembrane helix</keyword>
<keyword evidence="6 14" id="KW-0812">Transmembrane</keyword>
<feature type="transmembrane region" description="Helical" evidence="14">
    <location>
        <begin position="140"/>
        <end position="159"/>
    </location>
</feature>
<proteinExistence type="inferred from homology"/>
<evidence type="ECO:0000256" key="1">
    <source>
        <dbReference type="ARBA" id="ARBA00004141"/>
    </source>
</evidence>
<evidence type="ECO:0000256" key="2">
    <source>
        <dbReference type="ARBA" id="ARBA00006675"/>
    </source>
</evidence>